<dbReference type="Proteomes" id="UP001607303">
    <property type="component" value="Unassembled WGS sequence"/>
</dbReference>
<evidence type="ECO:0000313" key="15">
    <source>
        <dbReference type="EMBL" id="KAL2741221.1"/>
    </source>
</evidence>
<feature type="coiled-coil region" evidence="12">
    <location>
        <begin position="678"/>
        <end position="758"/>
    </location>
</feature>
<feature type="coiled-coil region" evidence="12">
    <location>
        <begin position="1030"/>
        <end position="1078"/>
    </location>
</feature>
<dbReference type="PANTHER" id="PTHR19306:SF6">
    <property type="entry name" value="STRUCTURAL MAINTENANCE OF CHROMOSOMES PROTEIN 6"/>
    <property type="match status" value="1"/>
</dbReference>
<evidence type="ECO:0000313" key="16">
    <source>
        <dbReference type="Proteomes" id="UP001607303"/>
    </source>
</evidence>
<comment type="caution">
    <text evidence="15">The sequence shown here is derived from an EMBL/GenBank/DDBJ whole genome shotgun (WGS) entry which is preliminary data.</text>
</comment>
<dbReference type="InterPro" id="IPR027417">
    <property type="entry name" value="P-loop_NTPase"/>
</dbReference>
<keyword evidence="16" id="KW-1185">Reference proteome</keyword>
<evidence type="ECO:0000256" key="3">
    <source>
        <dbReference type="ARBA" id="ARBA00006793"/>
    </source>
</evidence>
<comment type="similarity">
    <text evidence="3">Belongs to the SMC family. SMC6 subfamily.</text>
</comment>
<feature type="domain" description="DUF4485" evidence="14">
    <location>
        <begin position="2"/>
        <end position="78"/>
    </location>
</feature>
<keyword evidence="8 12" id="KW-0175">Coiled coil</keyword>
<dbReference type="GO" id="GO:0005694">
    <property type="term" value="C:chromosome"/>
    <property type="evidence" value="ECO:0007669"/>
    <property type="project" value="UniProtKB-SubCell"/>
</dbReference>
<keyword evidence="9" id="KW-0233">DNA recombination</keyword>
<evidence type="ECO:0000256" key="12">
    <source>
        <dbReference type="SAM" id="Coils"/>
    </source>
</evidence>
<dbReference type="SUPFAM" id="SSF52540">
    <property type="entry name" value="P-loop containing nucleoside triphosphate hydrolases"/>
    <property type="match status" value="2"/>
</dbReference>
<feature type="domain" description="RecF/RecN/SMC N-terminal" evidence="13">
    <location>
        <begin position="335"/>
        <end position="1330"/>
    </location>
</feature>
<evidence type="ECO:0000256" key="2">
    <source>
        <dbReference type="ARBA" id="ARBA00004286"/>
    </source>
</evidence>
<proteinExistence type="inferred from homology"/>
<comment type="subcellular location">
    <subcellularLocation>
        <location evidence="2">Chromosome</location>
    </subcellularLocation>
    <subcellularLocation>
        <location evidence="1">Nucleus</location>
    </subcellularLocation>
</comment>
<gene>
    <name evidence="15" type="ORF">V1477_010282</name>
</gene>
<evidence type="ECO:0000256" key="11">
    <source>
        <dbReference type="ARBA" id="ARBA00023242"/>
    </source>
</evidence>
<keyword evidence="4" id="KW-0158">Chromosome</keyword>
<dbReference type="InterPro" id="IPR027831">
    <property type="entry name" value="DUF4485"/>
</dbReference>
<name>A0ABD2C834_VESMC</name>
<evidence type="ECO:0000256" key="7">
    <source>
        <dbReference type="ARBA" id="ARBA00022840"/>
    </source>
</evidence>
<evidence type="ECO:0000256" key="9">
    <source>
        <dbReference type="ARBA" id="ARBA00023172"/>
    </source>
</evidence>
<keyword evidence="10" id="KW-0234">DNA repair</keyword>
<feature type="coiled-coil region" evidence="12">
    <location>
        <begin position="514"/>
        <end position="629"/>
    </location>
</feature>
<keyword evidence="7" id="KW-0067">ATP-binding</keyword>
<dbReference type="Pfam" id="PF14846">
    <property type="entry name" value="DUF4485"/>
    <property type="match status" value="1"/>
</dbReference>
<evidence type="ECO:0000256" key="6">
    <source>
        <dbReference type="ARBA" id="ARBA00022763"/>
    </source>
</evidence>
<keyword evidence="11" id="KW-0539">Nucleus</keyword>
<keyword evidence="5" id="KW-0547">Nucleotide-binding</keyword>
<dbReference type="GO" id="GO:0006310">
    <property type="term" value="P:DNA recombination"/>
    <property type="evidence" value="ECO:0007669"/>
    <property type="project" value="UniProtKB-KW"/>
</dbReference>
<evidence type="ECO:0000256" key="10">
    <source>
        <dbReference type="ARBA" id="ARBA00023204"/>
    </source>
</evidence>
<feature type="coiled-coil region" evidence="12">
    <location>
        <begin position="945"/>
        <end position="972"/>
    </location>
</feature>
<evidence type="ECO:0000256" key="1">
    <source>
        <dbReference type="ARBA" id="ARBA00004123"/>
    </source>
</evidence>
<dbReference type="GO" id="GO:0005634">
    <property type="term" value="C:nucleus"/>
    <property type="evidence" value="ECO:0007669"/>
    <property type="project" value="UniProtKB-SubCell"/>
</dbReference>
<organism evidence="15 16">
    <name type="scientific">Vespula maculifrons</name>
    <name type="common">Eastern yellow jacket</name>
    <name type="synonym">Wasp</name>
    <dbReference type="NCBI Taxonomy" id="7453"/>
    <lineage>
        <taxon>Eukaryota</taxon>
        <taxon>Metazoa</taxon>
        <taxon>Ecdysozoa</taxon>
        <taxon>Arthropoda</taxon>
        <taxon>Hexapoda</taxon>
        <taxon>Insecta</taxon>
        <taxon>Pterygota</taxon>
        <taxon>Neoptera</taxon>
        <taxon>Endopterygota</taxon>
        <taxon>Hymenoptera</taxon>
        <taxon>Apocrita</taxon>
        <taxon>Aculeata</taxon>
        <taxon>Vespoidea</taxon>
        <taxon>Vespidae</taxon>
        <taxon>Vespinae</taxon>
        <taxon>Vespula</taxon>
    </lineage>
</organism>
<dbReference type="Pfam" id="PF02463">
    <property type="entry name" value="SMC_N"/>
    <property type="match status" value="1"/>
</dbReference>
<dbReference type="InterPro" id="IPR003395">
    <property type="entry name" value="RecF/RecN/SMC_N"/>
</dbReference>
<reference evidence="15 16" key="1">
    <citation type="journal article" date="2024" name="Ann. Entomol. Soc. Am.">
        <title>Genomic analyses of the southern and eastern yellowjacket wasps (Hymenoptera: Vespidae) reveal evolutionary signatures of social life.</title>
        <authorList>
            <person name="Catto M.A."/>
            <person name="Caine P.B."/>
            <person name="Orr S.E."/>
            <person name="Hunt B.G."/>
            <person name="Goodisman M.A.D."/>
        </authorList>
    </citation>
    <scope>NUCLEOTIDE SEQUENCE [LARGE SCALE GENOMIC DNA]</scope>
    <source>
        <strain evidence="15">232</strain>
        <tissue evidence="15">Head and thorax</tissue>
    </source>
</reference>
<protein>
    <submittedName>
        <fullName evidence="15">Structural maintenance of chromosomes protein 6 isoform X1</fullName>
    </submittedName>
</protein>
<dbReference type="EMBL" id="JAYRBN010000059">
    <property type="protein sequence ID" value="KAL2741221.1"/>
    <property type="molecule type" value="Genomic_DNA"/>
</dbReference>
<evidence type="ECO:0000259" key="14">
    <source>
        <dbReference type="Pfam" id="PF14846"/>
    </source>
</evidence>
<evidence type="ECO:0000256" key="8">
    <source>
        <dbReference type="ARBA" id="ARBA00023054"/>
    </source>
</evidence>
<evidence type="ECO:0000256" key="4">
    <source>
        <dbReference type="ARBA" id="ARBA00022454"/>
    </source>
</evidence>
<accession>A0ABD2C834</accession>
<dbReference type="PANTHER" id="PTHR19306">
    <property type="entry name" value="STRUCTURAL MAINTENANCE OF CHROMOSOMES 5,6 SMC5, SMC6"/>
    <property type="match status" value="1"/>
</dbReference>
<sequence>MDDFSFYLKFTKSMIFNLPNLKDRAMAALWLNKLTEINESTPKDNLHVEYLKLLLFALQKNNLTGIFAEYPPEDSLPQHPGMNTAMDMIQLVIPTKKLSSFPSIYTVIGDGMSELAAIQEIPNFGLHGYYAISSEALPLWTQNKAGQLKSNENIKKISRFKDSLDYKMLKEFNLQQIASRNNDPMKRPIILNEMDTEEESERKEISTNEIRPCWGTNRYFEKLLDQSPHIATDLELTTADTLLHILKDKKLDKKEIQDDSCNLSMKKRQFEKMSNLTPSTCESGCDGIEYQSDSEEQLQYLKPNFGNDGKNYCRGNNIPSKSFNNIDIKYTVGKITKISMQNFMCHDAMQVTLNQNVNFIVGRNGSGKSAILTALTVGLGARANVTNRGVSVKDFIKKGKSVAIIEITLINKGCMAYKPDIYGDLITIIRSIGKRSGYKIKNWQGEVVSTKRDELESILYAMNIQIDNPISILNQDVSKTFLVSSKSEEKYELFMKATRLDVIGNNYREAIISSEEASKKLEQANEVLHKTKQELDDLKERIKLLDEIDGLRNKLNNLHMELQWAIAISEEEKLQHYEQNLQKCKQKLQELKETTGSMESKGAEITEKITQLQNEIYQAEQEISDSSNKFKDTKNKYMVEKETYSAKIKELRIVQIKTKHLVDDINLLRKEIQRGDDNQDERNKMKQCREELQHKLDEVEAMLRTKKVDSMHLETNRVRRSQEIQSKKIEIDSNEVRIRKLKRELQVLKQQSDNALIVFGPNIPRLLKRIEEEYKRGRFKQKPRGPLGAYVKMKDPKWIPAVENFLGATCFSTFCADNGEDAKVLTKIMEEVFLNERAPQIVYSKFFSKIHDVSQHCTHSSNYFNMLEAMDISDPVVANCLIDQWEIECVLLIPTSQEAYEIMSDAKKVPRYCKRAITQQGDLFYPDPNYRTYGARRGIRAKYLQISTTEAIHRLEEELAIVEEERNAGMELYKNLCGETERTQRELADVNAKIAKLHTARDKYKIAINDFTDKIKASEAISVTVFHTELIELEKKLQNDKSEEERLSIEVEQLEKSINNLENEIKQYRELRYGLDLKINPLNEEIHRLKDEKEILYLKDQQTSHALEKTKEAVQSAVAEFESQQEITNEAIENASRCCRRMNTKRTVNEIKNLHKSLKLKIHEVEQSFGSKKELSKKLKSMKEKYSNVIEFSSVIEENNRNQLRRLKSRKKMYEDMKEAIGVNVKNSFSTILALRKYKGSINIDHVHKLLTLQVSPQNDNQNSTTDTRSLSGGERSYSTVAFMLALWDCTNLPFYFLDEFDVFMDKVNRRVIMDILLDYTKSHPQCQFTFLTPLDTSNILAEDFVTIHQLAPPERA</sequence>
<evidence type="ECO:0000256" key="5">
    <source>
        <dbReference type="ARBA" id="ARBA00022741"/>
    </source>
</evidence>
<keyword evidence="6" id="KW-0227">DNA damage</keyword>
<dbReference type="GO" id="GO:0005524">
    <property type="term" value="F:ATP binding"/>
    <property type="evidence" value="ECO:0007669"/>
    <property type="project" value="UniProtKB-KW"/>
</dbReference>
<evidence type="ECO:0000259" key="13">
    <source>
        <dbReference type="Pfam" id="PF02463"/>
    </source>
</evidence>
<dbReference type="Gene3D" id="3.40.50.300">
    <property type="entry name" value="P-loop containing nucleotide triphosphate hydrolases"/>
    <property type="match status" value="2"/>
</dbReference>
<dbReference type="GO" id="GO:0006281">
    <property type="term" value="P:DNA repair"/>
    <property type="evidence" value="ECO:0007669"/>
    <property type="project" value="UniProtKB-KW"/>
</dbReference>